<dbReference type="GO" id="GO:0005737">
    <property type="term" value="C:cytoplasm"/>
    <property type="evidence" value="ECO:0007669"/>
    <property type="project" value="UniProtKB-SubCell"/>
</dbReference>
<evidence type="ECO:0000313" key="20">
    <source>
        <dbReference type="RefSeq" id="XP_018496960.2"/>
    </source>
</evidence>
<comment type="subcellular location">
    <subcellularLocation>
        <location evidence="2">Cytoplasm</location>
    </subcellularLocation>
</comment>
<comment type="catalytic activity">
    <reaction evidence="15">
        <text>L-seryl-[protein] + ATP = O-phospho-L-seryl-[protein] + ADP + H(+)</text>
        <dbReference type="Rhea" id="RHEA:17989"/>
        <dbReference type="Rhea" id="RHEA-COMP:9863"/>
        <dbReference type="Rhea" id="RHEA-COMP:11604"/>
        <dbReference type="ChEBI" id="CHEBI:15378"/>
        <dbReference type="ChEBI" id="CHEBI:29999"/>
        <dbReference type="ChEBI" id="CHEBI:30616"/>
        <dbReference type="ChEBI" id="CHEBI:83421"/>
        <dbReference type="ChEBI" id="CHEBI:456216"/>
        <dbReference type="EC" id="2.7.11.1"/>
    </reaction>
</comment>
<reference evidence="20" key="1">
    <citation type="submission" date="2025-08" db="UniProtKB">
        <authorList>
            <consortium name="RefSeq"/>
        </authorList>
    </citation>
    <scope>IDENTIFICATION</scope>
</reference>
<keyword evidence="13" id="KW-0460">Magnesium</keyword>
<keyword evidence="6" id="KW-0723">Serine/threonine-protein kinase</keyword>
<keyword evidence="11 20" id="KW-0418">Kinase</keyword>
<dbReference type="SUPFAM" id="SSF56112">
    <property type="entry name" value="Protein kinase-like (PK-like)"/>
    <property type="match status" value="1"/>
</dbReference>
<evidence type="ECO:0000313" key="19">
    <source>
        <dbReference type="Proteomes" id="UP000694867"/>
    </source>
</evidence>
<dbReference type="GeneID" id="100903008"/>
<proteinExistence type="inferred from homology"/>
<evidence type="ECO:0000256" key="12">
    <source>
        <dbReference type="ARBA" id="ARBA00022840"/>
    </source>
</evidence>
<evidence type="ECO:0000256" key="9">
    <source>
        <dbReference type="ARBA" id="ARBA00022723"/>
    </source>
</evidence>
<dbReference type="PROSITE" id="PS50011">
    <property type="entry name" value="PROTEIN_KINASE_DOM"/>
    <property type="match status" value="1"/>
</dbReference>
<dbReference type="GO" id="GO:0009653">
    <property type="term" value="P:anatomical structure morphogenesis"/>
    <property type="evidence" value="ECO:0007669"/>
    <property type="project" value="UniProtKB-ARBA"/>
</dbReference>
<keyword evidence="10 16" id="KW-0547">Nucleotide-binding</keyword>
<feature type="compositionally biased region" description="Pro residues" evidence="17">
    <location>
        <begin position="111"/>
        <end position="121"/>
    </location>
</feature>
<dbReference type="PANTHER" id="PTHR22988:SF76">
    <property type="entry name" value="CHROMOSOME UNDETERMINED SCAFFOLD_135, WHOLE GENOME SHOTGUN SEQUENCE"/>
    <property type="match status" value="1"/>
</dbReference>
<dbReference type="GO" id="GO:0005524">
    <property type="term" value="F:ATP binding"/>
    <property type="evidence" value="ECO:0007669"/>
    <property type="project" value="UniProtKB-UniRule"/>
</dbReference>
<feature type="compositionally biased region" description="Polar residues" evidence="17">
    <location>
        <begin position="290"/>
        <end position="304"/>
    </location>
</feature>
<dbReference type="RefSeq" id="XP_018496960.2">
    <property type="nucleotide sequence ID" value="XM_018641444.2"/>
</dbReference>
<evidence type="ECO:0000256" key="7">
    <source>
        <dbReference type="ARBA" id="ARBA00022553"/>
    </source>
</evidence>
<feature type="compositionally biased region" description="Low complexity" evidence="17">
    <location>
        <begin position="319"/>
        <end position="336"/>
    </location>
</feature>
<dbReference type="GO" id="GO:0071944">
    <property type="term" value="C:cell periphery"/>
    <property type="evidence" value="ECO:0007669"/>
    <property type="project" value="UniProtKB-ARBA"/>
</dbReference>
<evidence type="ECO:0000256" key="15">
    <source>
        <dbReference type="ARBA" id="ARBA00048679"/>
    </source>
</evidence>
<evidence type="ECO:0000256" key="3">
    <source>
        <dbReference type="ARBA" id="ARBA00009903"/>
    </source>
</evidence>
<dbReference type="Gene3D" id="1.10.510.10">
    <property type="entry name" value="Transferase(Phosphotransferase) domain 1"/>
    <property type="match status" value="2"/>
</dbReference>
<feature type="compositionally biased region" description="Polar residues" evidence="17">
    <location>
        <begin position="52"/>
        <end position="62"/>
    </location>
</feature>
<dbReference type="Proteomes" id="UP000694867">
    <property type="component" value="Unplaced"/>
</dbReference>
<accession>A0AAJ7L7N1</accession>
<comment type="similarity">
    <text evidence="3">Belongs to the protein kinase superfamily. AGC Ser/Thr protein kinase family.</text>
</comment>
<feature type="compositionally biased region" description="Pro residues" evidence="17">
    <location>
        <begin position="205"/>
        <end position="226"/>
    </location>
</feature>
<dbReference type="FunFam" id="1.10.510.10:FF:000057">
    <property type="entry name" value="Non-specific serine/threonine protein kinase"/>
    <property type="match status" value="1"/>
</dbReference>
<dbReference type="AlphaFoldDB" id="A0AAJ7L7N1"/>
<evidence type="ECO:0000256" key="5">
    <source>
        <dbReference type="ARBA" id="ARBA00022490"/>
    </source>
</evidence>
<feature type="region of interest" description="Disordered" evidence="17">
    <location>
        <begin position="1018"/>
        <end position="1044"/>
    </location>
</feature>
<gene>
    <name evidence="20" type="primary">LOC100903008</name>
</gene>
<feature type="region of interest" description="Disordered" evidence="17">
    <location>
        <begin position="497"/>
        <end position="547"/>
    </location>
</feature>
<keyword evidence="12 16" id="KW-0067">ATP-binding</keyword>
<evidence type="ECO:0000259" key="18">
    <source>
        <dbReference type="PROSITE" id="PS50011"/>
    </source>
</evidence>
<dbReference type="GO" id="GO:0042308">
    <property type="term" value="P:negative regulation of protein import into nucleus"/>
    <property type="evidence" value="ECO:0007669"/>
    <property type="project" value="UniProtKB-ARBA"/>
</dbReference>
<dbReference type="PANTHER" id="PTHR22988">
    <property type="entry name" value="MYOTONIC DYSTROPHY S/T KINASE-RELATED"/>
    <property type="match status" value="1"/>
</dbReference>
<dbReference type="InterPro" id="IPR008271">
    <property type="entry name" value="Ser/Thr_kinase_AS"/>
</dbReference>
<dbReference type="EC" id="2.7.11.1" evidence="4"/>
<dbReference type="CDD" id="cd21778">
    <property type="entry name" value="MobB_LATS1"/>
    <property type="match status" value="1"/>
</dbReference>
<organism evidence="19 20">
    <name type="scientific">Galendromus occidentalis</name>
    <name type="common">western predatory mite</name>
    <dbReference type="NCBI Taxonomy" id="34638"/>
    <lineage>
        <taxon>Eukaryota</taxon>
        <taxon>Metazoa</taxon>
        <taxon>Ecdysozoa</taxon>
        <taxon>Arthropoda</taxon>
        <taxon>Chelicerata</taxon>
        <taxon>Arachnida</taxon>
        <taxon>Acari</taxon>
        <taxon>Parasitiformes</taxon>
        <taxon>Mesostigmata</taxon>
        <taxon>Gamasina</taxon>
        <taxon>Phytoseioidea</taxon>
        <taxon>Phytoseiidae</taxon>
        <taxon>Typhlodrominae</taxon>
        <taxon>Galendromus</taxon>
    </lineage>
</organism>
<feature type="compositionally biased region" description="Low complexity" evidence="17">
    <location>
        <begin position="174"/>
        <end position="185"/>
    </location>
</feature>
<sequence>MPRPLPALPGAEPPDRERPSSAASNASPHAKENTAYRMMALQQIRNSLEPFANQQELPTQSHHVMKRSEMSSASSTTSESSYGYSAFSALPPKTPGRPPELVQRSQSCGPRKPPARLPPEQPSLAGDHLTNGAVALQQQRVANQNALMGLKALRISSKTLDPTGTPLWEKMTPSGSLSDSGVESSPTVRSILPDPPRLLQSPDYYQPPAPQLYPKNPPAEPPPPPPRPDRNVCPSIAPPPIHGPKPAAKKYPAPQREPPPPYSIYSPPSICSNYSGVSYVSSSFSGGRLSPTNTMSSSECSNPNLPRRTPPPHPPVSPQPSVCSSVSLGSSSMSSSKNLPPQQAASWAVKKAKSQSPVIMHSVKATPIQKPVPQTAIAPPSRPVPPVPTQGYSTPPPYPCPPPVYHRRIQQPHSGPTPPPLPPPRSGSPPSGNSQHSTNHAPSPSPSSVASMPTSEPPSYASSVAAIAAQKVPPTRGPTSDLVTTVASICQSQVSALQGTNHSQDNTNVDSSSSRSESPVTESFSVGGGVCGQLGENKEESDEPIRHQSPIPEVEWTAEREESKVRNYSPDAYKFFMEQHVENVMKNHQQRQHRRQQLETEMAKVGLSRDAQLQMRKMLYQKESNYIRLRRAKMEHNMFKKIAIIGMGAFGEVALVKKIDSQQLYAMKTLRKEDVLKRNQVAHVKAERDILAEADNEWVVKLYYSFQDDKCLYFVMDYIAGGDMMTLLIKKEIFEESLARFYIAELTCALESVHKLGFIHRDIKPDNILIDRDGHIKLTDFGLCTGFRWTHNSKYYQRNGSHARQDSMDFHVCDDESCACRKPLALRRRKDQQRCLAQSLVGTPNYIAPEVLLREGYNQACDWWSVGVILYEMLVGQPPFLANAPQETQLKVINWQKHLSFPPAAKLSMDATKLILALLTSQEKRLGAKGADEIKKHPFFKGIDFDGDLRKTTAPHIPDIRYPADTANFDYFEMPKSSTDDGASNGVNGKCRPGDRDGEHAFLEFTFRRFFDDGGQAYPLRFGRQSQEEQETPQVDSQGNPVYV</sequence>
<dbReference type="GO" id="GO:0022604">
    <property type="term" value="P:regulation of cell morphogenesis"/>
    <property type="evidence" value="ECO:0007669"/>
    <property type="project" value="UniProtKB-ARBA"/>
</dbReference>
<feature type="region of interest" description="Disordered" evidence="17">
    <location>
        <begin position="1"/>
        <end position="127"/>
    </location>
</feature>
<dbReference type="PROSITE" id="PS00107">
    <property type="entry name" value="PROTEIN_KINASE_ATP"/>
    <property type="match status" value="1"/>
</dbReference>
<dbReference type="InterPro" id="IPR017441">
    <property type="entry name" value="Protein_kinase_ATP_BS"/>
</dbReference>
<evidence type="ECO:0000256" key="4">
    <source>
        <dbReference type="ARBA" id="ARBA00012513"/>
    </source>
</evidence>
<feature type="compositionally biased region" description="Pro residues" evidence="17">
    <location>
        <begin position="308"/>
        <end position="318"/>
    </location>
</feature>
<keyword evidence="7" id="KW-0597">Phosphoprotein</keyword>
<dbReference type="Pfam" id="PF00069">
    <property type="entry name" value="Pkinase"/>
    <property type="match status" value="2"/>
</dbReference>
<dbReference type="GO" id="GO:0051093">
    <property type="term" value="P:negative regulation of developmental process"/>
    <property type="evidence" value="ECO:0007669"/>
    <property type="project" value="UniProtKB-ARBA"/>
</dbReference>
<dbReference type="InterPro" id="IPR049761">
    <property type="entry name" value="LATS1-like_MobB"/>
</dbReference>
<feature type="compositionally biased region" description="Low complexity" evidence="17">
    <location>
        <begin position="70"/>
        <end position="86"/>
    </location>
</feature>
<keyword evidence="8" id="KW-0808">Transferase</keyword>
<comment type="cofactor">
    <cofactor evidence="1">
        <name>Mg(2+)</name>
        <dbReference type="ChEBI" id="CHEBI:18420"/>
    </cofactor>
</comment>
<evidence type="ECO:0000256" key="16">
    <source>
        <dbReference type="PROSITE-ProRule" id="PRU10141"/>
    </source>
</evidence>
<evidence type="ECO:0000256" key="8">
    <source>
        <dbReference type="ARBA" id="ARBA00022679"/>
    </source>
</evidence>
<dbReference type="FunFam" id="1.10.510.10:FF:000086">
    <property type="entry name" value="Non-specific serine/threonine protein kinase"/>
    <property type="match status" value="1"/>
</dbReference>
<evidence type="ECO:0000256" key="17">
    <source>
        <dbReference type="SAM" id="MobiDB-lite"/>
    </source>
</evidence>
<feature type="compositionally biased region" description="Low complexity" evidence="17">
    <location>
        <begin position="244"/>
        <end position="254"/>
    </location>
</feature>
<keyword evidence="9" id="KW-0479">Metal-binding</keyword>
<feature type="domain" description="Protein kinase" evidence="18">
    <location>
        <begin position="639"/>
        <end position="940"/>
    </location>
</feature>
<evidence type="ECO:0000256" key="11">
    <source>
        <dbReference type="ARBA" id="ARBA00022777"/>
    </source>
</evidence>
<feature type="compositionally biased region" description="Pro residues" evidence="17">
    <location>
        <begin position="415"/>
        <end position="427"/>
    </location>
</feature>
<dbReference type="GO" id="GO:0048731">
    <property type="term" value="P:system development"/>
    <property type="evidence" value="ECO:0007669"/>
    <property type="project" value="UniProtKB-ARBA"/>
</dbReference>
<evidence type="ECO:0000256" key="2">
    <source>
        <dbReference type="ARBA" id="ARBA00004496"/>
    </source>
</evidence>
<dbReference type="InterPro" id="IPR000719">
    <property type="entry name" value="Prot_kinase_dom"/>
</dbReference>
<dbReference type="InterPro" id="IPR050839">
    <property type="entry name" value="Rho-assoc_Ser/Thr_Kinase"/>
</dbReference>
<dbReference type="GO" id="GO:0048814">
    <property type="term" value="P:regulation of dendrite morphogenesis"/>
    <property type="evidence" value="ECO:0007669"/>
    <property type="project" value="UniProtKB-ARBA"/>
</dbReference>
<feature type="compositionally biased region" description="Pro residues" evidence="17">
    <location>
        <begin position="380"/>
        <end position="404"/>
    </location>
</feature>
<feature type="compositionally biased region" description="Polar residues" evidence="17">
    <location>
        <begin position="1032"/>
        <end position="1044"/>
    </location>
</feature>
<dbReference type="InterPro" id="IPR011009">
    <property type="entry name" value="Kinase-like_dom_sf"/>
</dbReference>
<keyword evidence="19" id="KW-1185">Reference proteome</keyword>
<dbReference type="FunFam" id="3.30.200.20:FF:000391">
    <property type="entry name" value="Large tumor suppressor kinase 1"/>
    <property type="match status" value="1"/>
</dbReference>
<feature type="region of interest" description="Disordered" evidence="17">
    <location>
        <begin position="159"/>
        <end position="265"/>
    </location>
</feature>
<dbReference type="PROSITE" id="PS00108">
    <property type="entry name" value="PROTEIN_KINASE_ST"/>
    <property type="match status" value="1"/>
</dbReference>
<dbReference type="GO" id="GO:0004674">
    <property type="term" value="F:protein serine/threonine kinase activity"/>
    <property type="evidence" value="ECO:0007669"/>
    <property type="project" value="UniProtKB-KW"/>
</dbReference>
<dbReference type="Gene3D" id="3.30.200.20">
    <property type="entry name" value="Phosphorylase Kinase, domain 1"/>
    <property type="match status" value="2"/>
</dbReference>
<keyword evidence="5" id="KW-0963">Cytoplasm</keyword>
<evidence type="ECO:0000256" key="14">
    <source>
        <dbReference type="ARBA" id="ARBA00047899"/>
    </source>
</evidence>
<dbReference type="KEGG" id="goe:100903008"/>
<comment type="catalytic activity">
    <reaction evidence="14">
        <text>L-threonyl-[protein] + ATP = O-phospho-L-threonyl-[protein] + ADP + H(+)</text>
        <dbReference type="Rhea" id="RHEA:46608"/>
        <dbReference type="Rhea" id="RHEA-COMP:11060"/>
        <dbReference type="Rhea" id="RHEA-COMP:11605"/>
        <dbReference type="ChEBI" id="CHEBI:15378"/>
        <dbReference type="ChEBI" id="CHEBI:30013"/>
        <dbReference type="ChEBI" id="CHEBI:30616"/>
        <dbReference type="ChEBI" id="CHEBI:61977"/>
        <dbReference type="ChEBI" id="CHEBI:456216"/>
        <dbReference type="EC" id="2.7.11.1"/>
    </reaction>
</comment>
<evidence type="ECO:0000256" key="1">
    <source>
        <dbReference type="ARBA" id="ARBA00001946"/>
    </source>
</evidence>
<evidence type="ECO:0000256" key="10">
    <source>
        <dbReference type="ARBA" id="ARBA00022741"/>
    </source>
</evidence>
<evidence type="ECO:0000256" key="6">
    <source>
        <dbReference type="ARBA" id="ARBA00022527"/>
    </source>
</evidence>
<protein>
    <recommendedName>
        <fullName evidence="4">non-specific serine/threonine protein kinase</fullName>
        <ecNumber evidence="4">2.7.11.1</ecNumber>
    </recommendedName>
</protein>
<dbReference type="GO" id="GO:0045177">
    <property type="term" value="C:apical part of cell"/>
    <property type="evidence" value="ECO:0007669"/>
    <property type="project" value="UniProtKB-ARBA"/>
</dbReference>
<feature type="binding site" evidence="16">
    <location>
        <position position="668"/>
    </location>
    <ligand>
        <name>ATP</name>
        <dbReference type="ChEBI" id="CHEBI:30616"/>
    </ligand>
</feature>
<dbReference type="SMART" id="SM00220">
    <property type="entry name" value="S_TKc"/>
    <property type="match status" value="1"/>
</dbReference>
<dbReference type="CDD" id="cd05598">
    <property type="entry name" value="STKc_LATS"/>
    <property type="match status" value="1"/>
</dbReference>
<feature type="region of interest" description="Disordered" evidence="17">
    <location>
        <begin position="282"/>
        <end position="461"/>
    </location>
</feature>
<name>A0AAJ7L7N1_9ACAR</name>
<dbReference type="GO" id="GO:0046872">
    <property type="term" value="F:metal ion binding"/>
    <property type="evidence" value="ECO:0007669"/>
    <property type="project" value="UniProtKB-KW"/>
</dbReference>
<feature type="compositionally biased region" description="Low complexity" evidence="17">
    <location>
        <begin position="505"/>
        <end position="525"/>
    </location>
</feature>
<evidence type="ECO:0000256" key="13">
    <source>
        <dbReference type="ARBA" id="ARBA00022842"/>
    </source>
</evidence>
<dbReference type="CTD" id="43651"/>